<evidence type="ECO:0000256" key="2">
    <source>
        <dbReference type="ARBA" id="ARBA00022723"/>
    </source>
</evidence>
<keyword evidence="5" id="KW-0539">Nucleus</keyword>
<sequence length="1104" mass="123742">MAIADAVLDEPPTSSSTIESNINSSSNIQLPKIDLPKFDGILINWISFRDTFISLRCKVLENIRSSEKLVTHSTKIKNNPSSRAALTIANANATSPGTFSELNQGRKFQRSCAYCKQDHAIYRCQAFSKLTVVKRREFVSSNKLCISCMNPSHSVSVCASKYNCKTCGERHNTLLHLKSENKHSQPGPSSNHVITTNQSDSIEPKTQFVGTSYTNNTVVLGTACVRIQDRCGSYHSVRVLLDSGSQISAITSECANRIGLGRQKCRTEISGLGQNQVIPVKGRTECSFIPGQSMEPVISCKEVLVLPRITSFMPARPLPLSVRAQYQNLQLADPDFDRPARIDMLLGCDVFPYLIRPCSKIIHSDSLPSALDTYLGWVLVGTVVNSSSNDNLASSNSLSITLNPSLDTLLHRFWSVEEPATPSIPTTEYELCEKWFKQTVSRNSSGRFYVALPFRDVVFAETGSQPVTTVSDLSSSHGLGSSRSMALKRLFNLEQRLSKDQALYDAYRSFMDEYLSLGHMKIATRPGKYFIPHHANNVDEEMVDNPGSNKENNANQLPSTSTSQTPLTPVNFEALNVRKRKQTDIAQYVPKKMTLDTQKKIDDALLKMFTKDFQPFKMVEDEGFKNVVHLLNTSYKIPNRHTLSKVSIPALYQKCLNETKEMVATEAVSGCITTDCWTSRNNAGYIAITFHFIDSCFKLKSVLLSCHEFSDNHTSLNLSTKIKSILVDWDLEGKIIFAVSDNASNIQLALTKLELKHFGCFAHTLNLIVQAALRTQSELLDKVKAIVTYFRKSTSANKKFNVYQTSNGAKEPKKLLQGVSTRWNSTFYMPERFVELETSIRGTLGLLDNSPKGLTSDEWKVIKELIHILRPFEEATKAVSGGNYMTASIVIVIAQGLINVYEQLQKQNYTLRVNDVIKNILSGMKERDRWGNIEKSKTLARCTFLDPRFKDVPFSEVLQQTTKTEIIQLTTAIISSSGTGLSEEQSIPNDSTEPKNNYSIWSTVDTKVAQKKPVGTNTSRAIIEVQWYLEDSLQQRNADPLEWWQENNHNYPYLSQLARKTLCCLFTSVPCELVFSKSGLLISDRRTRLSSNKVEMLMFLNQNT</sequence>
<dbReference type="GO" id="GO:0006508">
    <property type="term" value="P:proteolysis"/>
    <property type="evidence" value="ECO:0007669"/>
    <property type="project" value="InterPro"/>
</dbReference>
<gene>
    <name evidence="8" type="ORF">MEUPH1_LOCUS10126</name>
</gene>
<feature type="region of interest" description="Disordered" evidence="6">
    <location>
        <begin position="1"/>
        <end position="21"/>
    </location>
</feature>
<feature type="compositionally biased region" description="Low complexity" evidence="6">
    <location>
        <begin position="10"/>
        <end position="21"/>
    </location>
</feature>
<dbReference type="InterPro" id="IPR021109">
    <property type="entry name" value="Peptidase_aspartic_dom_sf"/>
</dbReference>
<evidence type="ECO:0000256" key="4">
    <source>
        <dbReference type="ARBA" id="ARBA00022833"/>
    </source>
</evidence>
<accession>A0AAV0WDX5</accession>
<name>A0AAV0WDX5_9HEMI</name>
<evidence type="ECO:0000256" key="6">
    <source>
        <dbReference type="SAM" id="MobiDB-lite"/>
    </source>
</evidence>
<dbReference type="GO" id="GO:0008270">
    <property type="term" value="F:zinc ion binding"/>
    <property type="evidence" value="ECO:0007669"/>
    <property type="project" value="UniProtKB-KW"/>
</dbReference>
<feature type="region of interest" description="Disordered" evidence="6">
    <location>
        <begin position="540"/>
        <end position="568"/>
    </location>
</feature>
<evidence type="ECO:0000256" key="1">
    <source>
        <dbReference type="ARBA" id="ARBA00004123"/>
    </source>
</evidence>
<evidence type="ECO:0000256" key="5">
    <source>
        <dbReference type="ARBA" id="ARBA00023242"/>
    </source>
</evidence>
<dbReference type="GO" id="GO:0046983">
    <property type="term" value="F:protein dimerization activity"/>
    <property type="evidence" value="ECO:0007669"/>
    <property type="project" value="InterPro"/>
</dbReference>
<dbReference type="Gene3D" id="2.40.70.10">
    <property type="entry name" value="Acid Proteases"/>
    <property type="match status" value="1"/>
</dbReference>
<dbReference type="EMBL" id="CARXXK010000002">
    <property type="protein sequence ID" value="CAI6354080.1"/>
    <property type="molecule type" value="Genomic_DNA"/>
</dbReference>
<dbReference type="Pfam" id="PF05699">
    <property type="entry name" value="Dimer_Tnp_hAT"/>
    <property type="match status" value="1"/>
</dbReference>
<feature type="domain" description="HAT C-terminal dimerisation" evidence="7">
    <location>
        <begin position="1027"/>
        <end position="1103"/>
    </location>
</feature>
<keyword evidence="9" id="KW-1185">Reference proteome</keyword>
<comment type="subcellular location">
    <subcellularLocation>
        <location evidence="1">Nucleus</location>
    </subcellularLocation>
</comment>
<dbReference type="InterPro" id="IPR052035">
    <property type="entry name" value="ZnF_BED_domain_contain"/>
</dbReference>
<dbReference type="GO" id="GO:0004190">
    <property type="term" value="F:aspartic-type endopeptidase activity"/>
    <property type="evidence" value="ECO:0007669"/>
    <property type="project" value="InterPro"/>
</dbReference>
<dbReference type="PROSITE" id="PS00141">
    <property type="entry name" value="ASP_PROTEASE"/>
    <property type="match status" value="1"/>
</dbReference>
<dbReference type="InterPro" id="IPR001969">
    <property type="entry name" value="Aspartic_peptidase_AS"/>
</dbReference>
<proteinExistence type="predicted"/>
<dbReference type="AlphaFoldDB" id="A0AAV0WDX5"/>
<organism evidence="8 9">
    <name type="scientific">Macrosiphum euphorbiae</name>
    <name type="common">potato aphid</name>
    <dbReference type="NCBI Taxonomy" id="13131"/>
    <lineage>
        <taxon>Eukaryota</taxon>
        <taxon>Metazoa</taxon>
        <taxon>Ecdysozoa</taxon>
        <taxon>Arthropoda</taxon>
        <taxon>Hexapoda</taxon>
        <taxon>Insecta</taxon>
        <taxon>Pterygota</taxon>
        <taxon>Neoptera</taxon>
        <taxon>Paraneoptera</taxon>
        <taxon>Hemiptera</taxon>
        <taxon>Sternorrhyncha</taxon>
        <taxon>Aphidomorpha</taxon>
        <taxon>Aphidoidea</taxon>
        <taxon>Aphididae</taxon>
        <taxon>Macrosiphini</taxon>
        <taxon>Macrosiphum</taxon>
    </lineage>
</organism>
<feature type="compositionally biased region" description="Low complexity" evidence="6">
    <location>
        <begin position="556"/>
        <end position="568"/>
    </location>
</feature>
<dbReference type="PANTHER" id="PTHR46481:SF10">
    <property type="entry name" value="ZINC FINGER BED DOMAIN-CONTAINING PROTEIN 39"/>
    <property type="match status" value="1"/>
</dbReference>
<evidence type="ECO:0000313" key="8">
    <source>
        <dbReference type="EMBL" id="CAI6354080.1"/>
    </source>
</evidence>
<dbReference type="SUPFAM" id="SSF53098">
    <property type="entry name" value="Ribonuclease H-like"/>
    <property type="match status" value="1"/>
</dbReference>
<reference evidence="8 9" key="1">
    <citation type="submission" date="2023-01" db="EMBL/GenBank/DDBJ databases">
        <authorList>
            <person name="Whitehead M."/>
        </authorList>
    </citation>
    <scope>NUCLEOTIDE SEQUENCE [LARGE SCALE GENOMIC DNA]</scope>
</reference>
<dbReference type="SUPFAM" id="SSF140996">
    <property type="entry name" value="Hermes dimerisation domain"/>
    <property type="match status" value="1"/>
</dbReference>
<evidence type="ECO:0000256" key="3">
    <source>
        <dbReference type="ARBA" id="ARBA00022771"/>
    </source>
</evidence>
<dbReference type="Gene3D" id="1.10.10.1070">
    <property type="entry name" value="Zinc finger, BED domain-containing"/>
    <property type="match status" value="1"/>
</dbReference>
<feature type="compositionally biased region" description="Polar residues" evidence="6">
    <location>
        <begin position="546"/>
        <end position="555"/>
    </location>
</feature>
<dbReference type="GO" id="GO:0005634">
    <property type="term" value="C:nucleus"/>
    <property type="evidence" value="ECO:0007669"/>
    <property type="project" value="UniProtKB-SubCell"/>
</dbReference>
<protein>
    <recommendedName>
        <fullName evidence="7">HAT C-terminal dimerisation domain-containing protein</fullName>
    </recommendedName>
</protein>
<evidence type="ECO:0000313" key="9">
    <source>
        <dbReference type="Proteomes" id="UP001160148"/>
    </source>
</evidence>
<keyword evidence="2" id="KW-0479">Metal-binding</keyword>
<dbReference type="InterPro" id="IPR012337">
    <property type="entry name" value="RNaseH-like_sf"/>
</dbReference>
<dbReference type="InterPro" id="IPR008906">
    <property type="entry name" value="HATC_C_dom"/>
</dbReference>
<dbReference type="PANTHER" id="PTHR46481">
    <property type="entry name" value="ZINC FINGER BED DOMAIN-CONTAINING PROTEIN 4"/>
    <property type="match status" value="1"/>
</dbReference>
<dbReference type="Proteomes" id="UP001160148">
    <property type="component" value="Unassembled WGS sequence"/>
</dbReference>
<keyword evidence="4" id="KW-0862">Zinc</keyword>
<comment type="caution">
    <text evidence="8">The sequence shown here is derived from an EMBL/GenBank/DDBJ whole genome shotgun (WGS) entry which is preliminary data.</text>
</comment>
<keyword evidence="3" id="KW-0863">Zinc-finger</keyword>
<evidence type="ECO:0000259" key="7">
    <source>
        <dbReference type="Pfam" id="PF05699"/>
    </source>
</evidence>